<evidence type="ECO:0000256" key="3">
    <source>
        <dbReference type="ARBA" id="ARBA00022448"/>
    </source>
</evidence>
<protein>
    <submittedName>
        <fullName evidence="16">Type II secretion system protein GspD</fullName>
    </submittedName>
</protein>
<gene>
    <name evidence="16" type="primary">gspD</name>
    <name evidence="16" type="ORF">C4900_11420</name>
</gene>
<comment type="similarity">
    <text evidence="2">Belongs to the bacterial secretin family. GSP D subfamily.</text>
</comment>
<evidence type="ECO:0000256" key="4">
    <source>
        <dbReference type="ARBA" id="ARBA00022452"/>
    </source>
</evidence>
<dbReference type="GO" id="GO:0015627">
    <property type="term" value="C:type II protein secretion system complex"/>
    <property type="evidence" value="ECO:0007669"/>
    <property type="project" value="InterPro"/>
</dbReference>
<feature type="chain" id="PRO_5016736647" evidence="12">
    <location>
        <begin position="34"/>
        <end position="751"/>
    </location>
</feature>
<evidence type="ECO:0000256" key="7">
    <source>
        <dbReference type="ARBA" id="ARBA00022927"/>
    </source>
</evidence>
<proteinExistence type="inferred from homology"/>
<evidence type="ECO:0000259" key="13">
    <source>
        <dbReference type="Pfam" id="PF00263"/>
    </source>
</evidence>
<keyword evidence="8" id="KW-0472">Membrane</keyword>
<evidence type="ECO:0000256" key="2">
    <source>
        <dbReference type="ARBA" id="ARBA00006980"/>
    </source>
</evidence>
<evidence type="ECO:0000256" key="6">
    <source>
        <dbReference type="ARBA" id="ARBA00022729"/>
    </source>
</evidence>
<keyword evidence="7" id="KW-0653">Protein transport</keyword>
<name>A0A368HDA2_9GAMM</name>
<evidence type="ECO:0000259" key="15">
    <source>
        <dbReference type="Pfam" id="PF21305"/>
    </source>
</evidence>
<feature type="domain" description="NolW-like" evidence="14">
    <location>
        <begin position="251"/>
        <end position="325"/>
    </location>
</feature>
<keyword evidence="3 10" id="KW-0813">Transport</keyword>
<dbReference type="Pfam" id="PF21305">
    <property type="entry name" value="type_II_gspD_N0"/>
    <property type="match status" value="1"/>
</dbReference>
<dbReference type="InterPro" id="IPR004846">
    <property type="entry name" value="T2SS/T3SS_dom"/>
</dbReference>
<comment type="caution">
    <text evidence="16">The sequence shown here is derived from an EMBL/GenBank/DDBJ whole genome shotgun (WGS) entry which is preliminary data.</text>
</comment>
<dbReference type="InterPro" id="IPR049371">
    <property type="entry name" value="GspD-like_N0"/>
</dbReference>
<dbReference type="PANTHER" id="PTHR30332">
    <property type="entry name" value="PROBABLE GENERAL SECRETION PATHWAY PROTEIN D"/>
    <property type="match status" value="1"/>
</dbReference>
<dbReference type="GO" id="GO:0015628">
    <property type="term" value="P:protein secretion by the type II secretion system"/>
    <property type="evidence" value="ECO:0007669"/>
    <property type="project" value="InterPro"/>
</dbReference>
<dbReference type="InterPro" id="IPR050810">
    <property type="entry name" value="Bact_Secretion_Sys_Channel"/>
</dbReference>
<evidence type="ECO:0000256" key="1">
    <source>
        <dbReference type="ARBA" id="ARBA00004442"/>
    </source>
</evidence>
<feature type="domain" description="NolW-like" evidence="14">
    <location>
        <begin position="187"/>
        <end position="239"/>
    </location>
</feature>
<dbReference type="InterPro" id="IPR005644">
    <property type="entry name" value="NolW-like"/>
</dbReference>
<feature type="signal peptide" evidence="12">
    <location>
        <begin position="1"/>
        <end position="33"/>
    </location>
</feature>
<dbReference type="Pfam" id="PF03958">
    <property type="entry name" value="Secretin_N"/>
    <property type="match status" value="3"/>
</dbReference>
<sequence>MGKWVCSRPCVSRSWAGIVLALLLAFMQSPAQAANEHTGPSPGHPVVGARTPLATTPPSHPVLSSGTAPAMARAGSTVVSTSRRIPPGEMLFNFNNANIRAVIRTVAELTGKNFLVDPRVQGKVTIVSTTPVSVKAAYQIFVSALKAQGFAAVAGPGGVVKVLPEANARQAAPVSGYWPRGGDQLVTQIIPIEEGQAAQLMPLLRPLMSSAGILSVYAPTNTLIVTDDADNIRRLLRIVYGIEAEMRAPIAIVPVRYASAVDIANLLVRLGEAQLPNAAGMPSGNYSPVYIVPDTRTNSLLVRTASIKKLRFIEALVRRLDARGASGGTTHVVYLRNARATKIAKILRGLLQGEAKGAGQRHSGPVVPVALPGEPPGAPQVRNRVSARAIKASLVQADPSINALIINAPNAVYDSLRAVIAKLDIRRAQVFVKALIAEVTVDNTAELGVQWAGAAPAGSGAVGGVTNFPLTGSGIVSTAASPSNLANDAGLALGFISGTVKLAGGQTVVGLSAFARALQSVSGVNVLSTPDLLTLDNTEAKIMVGQNVPFITGSYSTAGTVGTVGVNPFQTVERKNVGLTLKIKPQITAGNNIKMQIYENVSSIAPSLSGAVDIITNKRELKTTVIVANGKTIVLGGLISDEVENNWQGVPLLDDIPWIGNLFRYRQRVKKKTNLMVFLKPVIVRNSEQSEGFTASRYAMMQAEEDAVRFSRSVILPNYHQPHLAPLKEPSAGTGMHPTHKRAMPAGAAHG</sequence>
<dbReference type="PANTHER" id="PTHR30332:SF24">
    <property type="entry name" value="SECRETIN GSPD-RELATED"/>
    <property type="match status" value="1"/>
</dbReference>
<feature type="compositionally biased region" description="Polar residues" evidence="11">
    <location>
        <begin position="53"/>
        <end position="67"/>
    </location>
</feature>
<keyword evidence="4" id="KW-1134">Transmembrane beta strand</keyword>
<dbReference type="PRINTS" id="PR00811">
    <property type="entry name" value="BCTERIALGSPD"/>
</dbReference>
<evidence type="ECO:0000259" key="14">
    <source>
        <dbReference type="Pfam" id="PF03958"/>
    </source>
</evidence>
<evidence type="ECO:0000256" key="5">
    <source>
        <dbReference type="ARBA" id="ARBA00022692"/>
    </source>
</evidence>
<dbReference type="Pfam" id="PF00263">
    <property type="entry name" value="Secretin"/>
    <property type="match status" value="1"/>
</dbReference>
<dbReference type="OrthoDB" id="9775455at2"/>
<dbReference type="NCBIfam" id="TIGR02517">
    <property type="entry name" value="type_II_gspD"/>
    <property type="match status" value="1"/>
</dbReference>
<evidence type="ECO:0000256" key="10">
    <source>
        <dbReference type="RuleBase" id="RU004004"/>
    </source>
</evidence>
<dbReference type="InterPro" id="IPR001775">
    <property type="entry name" value="GspD/PilQ"/>
</dbReference>
<keyword evidence="9" id="KW-0998">Cell outer membrane</keyword>
<feature type="domain" description="GspD-like N0" evidence="15">
    <location>
        <begin position="93"/>
        <end position="162"/>
    </location>
</feature>
<dbReference type="EMBL" id="PSYR01000002">
    <property type="protein sequence ID" value="RCN56426.1"/>
    <property type="molecule type" value="Genomic_DNA"/>
</dbReference>
<feature type="region of interest" description="Disordered" evidence="11">
    <location>
        <begin position="33"/>
        <end position="67"/>
    </location>
</feature>
<feature type="region of interest" description="Disordered" evidence="11">
    <location>
        <begin position="729"/>
        <end position="751"/>
    </location>
</feature>
<reference evidence="16 17" key="1">
    <citation type="submission" date="2018-02" db="EMBL/GenBank/DDBJ databases">
        <title>Insights into the biology of acidophilic members of the Acidiferrobacteraceae family derived from comparative genomic analyses.</title>
        <authorList>
            <person name="Issotta F."/>
            <person name="Thyssen C."/>
            <person name="Mena C."/>
            <person name="Moya A."/>
            <person name="Bellenberg S."/>
            <person name="Sproer C."/>
            <person name="Covarrubias P.C."/>
            <person name="Sand W."/>
            <person name="Quatrini R."/>
            <person name="Vera M."/>
        </authorList>
    </citation>
    <scope>NUCLEOTIDE SEQUENCE [LARGE SCALE GENOMIC DNA]</scope>
    <source>
        <strain evidence="17">m-1</strain>
    </source>
</reference>
<dbReference type="RefSeq" id="WP_083996095.1">
    <property type="nucleotide sequence ID" value="NZ_CP080624.1"/>
</dbReference>
<evidence type="ECO:0000313" key="17">
    <source>
        <dbReference type="Proteomes" id="UP000253250"/>
    </source>
</evidence>
<dbReference type="AlphaFoldDB" id="A0A368HDA2"/>
<accession>A0A368HDA2</accession>
<dbReference type="InterPro" id="IPR013356">
    <property type="entry name" value="T2SS_GspD"/>
</dbReference>
<keyword evidence="17" id="KW-1185">Reference proteome</keyword>
<dbReference type="GO" id="GO:0009279">
    <property type="term" value="C:cell outer membrane"/>
    <property type="evidence" value="ECO:0007669"/>
    <property type="project" value="UniProtKB-SubCell"/>
</dbReference>
<dbReference type="Gene3D" id="3.30.1370.120">
    <property type="match status" value="3"/>
</dbReference>
<evidence type="ECO:0000256" key="12">
    <source>
        <dbReference type="SAM" id="SignalP"/>
    </source>
</evidence>
<dbReference type="Proteomes" id="UP000253250">
    <property type="component" value="Unassembled WGS sequence"/>
</dbReference>
<feature type="domain" description="NolW-like" evidence="14">
    <location>
        <begin position="330"/>
        <end position="429"/>
    </location>
</feature>
<evidence type="ECO:0000256" key="9">
    <source>
        <dbReference type="ARBA" id="ARBA00023237"/>
    </source>
</evidence>
<feature type="domain" description="Type II/III secretion system secretin-like" evidence="13">
    <location>
        <begin position="517"/>
        <end position="685"/>
    </location>
</feature>
<keyword evidence="6 12" id="KW-0732">Signal</keyword>
<evidence type="ECO:0000256" key="11">
    <source>
        <dbReference type="SAM" id="MobiDB-lite"/>
    </source>
</evidence>
<dbReference type="InterPro" id="IPR038591">
    <property type="entry name" value="NolW-like_sf"/>
</dbReference>
<evidence type="ECO:0000313" key="16">
    <source>
        <dbReference type="EMBL" id="RCN56426.1"/>
    </source>
</evidence>
<evidence type="ECO:0000256" key="8">
    <source>
        <dbReference type="ARBA" id="ARBA00023136"/>
    </source>
</evidence>
<keyword evidence="5" id="KW-0812">Transmembrane</keyword>
<organism evidence="16 17">
    <name type="scientific">Acidiferrobacter thiooxydans</name>
    <dbReference type="NCBI Taxonomy" id="163359"/>
    <lineage>
        <taxon>Bacteria</taxon>
        <taxon>Pseudomonadati</taxon>
        <taxon>Pseudomonadota</taxon>
        <taxon>Gammaproteobacteria</taxon>
        <taxon>Acidiferrobacterales</taxon>
        <taxon>Acidiferrobacteraceae</taxon>
        <taxon>Acidiferrobacter</taxon>
    </lineage>
</organism>
<comment type="subcellular location">
    <subcellularLocation>
        <location evidence="1 10">Cell outer membrane</location>
    </subcellularLocation>
</comment>